<dbReference type="PANTHER" id="PTHR43353:SF5">
    <property type="entry name" value="SUCCINATE-SEMIALDEHYDE DEHYDROGENASE, MITOCHONDRIAL"/>
    <property type="match status" value="1"/>
</dbReference>
<evidence type="ECO:0000313" key="3">
    <source>
        <dbReference type="EMBL" id="GAA0463228.1"/>
    </source>
</evidence>
<dbReference type="EMBL" id="BAAAHB010000024">
    <property type="protein sequence ID" value="GAA0463228.1"/>
    <property type="molecule type" value="Genomic_DNA"/>
</dbReference>
<dbReference type="InterPro" id="IPR015590">
    <property type="entry name" value="Aldehyde_DH_dom"/>
</dbReference>
<organism evidence="3 4">
    <name type="scientific">Streptomyces stramineus</name>
    <dbReference type="NCBI Taxonomy" id="173861"/>
    <lineage>
        <taxon>Bacteria</taxon>
        <taxon>Bacillati</taxon>
        <taxon>Actinomycetota</taxon>
        <taxon>Actinomycetes</taxon>
        <taxon>Kitasatosporales</taxon>
        <taxon>Streptomycetaceae</taxon>
        <taxon>Streptomyces</taxon>
    </lineage>
</organism>
<evidence type="ECO:0000259" key="2">
    <source>
        <dbReference type="Pfam" id="PF00171"/>
    </source>
</evidence>
<dbReference type="Pfam" id="PF00171">
    <property type="entry name" value="Aldedh"/>
    <property type="match status" value="2"/>
</dbReference>
<name>A0ABP3JSJ7_9ACTN</name>
<dbReference type="SUPFAM" id="SSF53720">
    <property type="entry name" value="ALDH-like"/>
    <property type="match status" value="1"/>
</dbReference>
<gene>
    <name evidence="3" type="ORF">GCM10009544_27120</name>
</gene>
<dbReference type="InterPro" id="IPR016161">
    <property type="entry name" value="Ald_DH/histidinol_DH"/>
</dbReference>
<dbReference type="InterPro" id="IPR016162">
    <property type="entry name" value="Ald_DH_N"/>
</dbReference>
<dbReference type="InterPro" id="IPR016163">
    <property type="entry name" value="Ald_DH_C"/>
</dbReference>
<feature type="domain" description="Aldehyde dehydrogenase" evidence="2">
    <location>
        <begin position="37"/>
        <end position="229"/>
    </location>
</feature>
<protein>
    <recommendedName>
        <fullName evidence="2">Aldehyde dehydrogenase domain-containing protein</fullName>
    </recommendedName>
</protein>
<evidence type="ECO:0000256" key="1">
    <source>
        <dbReference type="ARBA" id="ARBA00023002"/>
    </source>
</evidence>
<dbReference type="Gene3D" id="3.40.309.10">
    <property type="entry name" value="Aldehyde Dehydrogenase, Chain A, domain 2"/>
    <property type="match status" value="1"/>
</dbReference>
<reference evidence="4" key="1">
    <citation type="journal article" date="2019" name="Int. J. Syst. Evol. Microbiol.">
        <title>The Global Catalogue of Microorganisms (GCM) 10K type strain sequencing project: providing services to taxonomists for standard genome sequencing and annotation.</title>
        <authorList>
            <consortium name="The Broad Institute Genomics Platform"/>
            <consortium name="The Broad Institute Genome Sequencing Center for Infectious Disease"/>
            <person name="Wu L."/>
            <person name="Ma J."/>
        </authorList>
    </citation>
    <scope>NUCLEOTIDE SEQUENCE [LARGE SCALE GENOMIC DNA]</scope>
    <source>
        <strain evidence="4">JCM 10649</strain>
    </source>
</reference>
<sequence>MNSASPDPLTASAVSEEPVLGQVLADAAVTFGLIASDTDRRTLVTDPSTGRPVAAVPVTLPADAERAAAWARSVHPAWQGVGIRERLRCAARLRSLLRAHSAALGPVLAHTCGLGPRDLRAEDRAAGAVLRRHTAAARACFAGPGPYGRLWPGARPARRGRGAGAAPVVTAWGDPSRPLASLLEGALPALLAGSTVITRAAPRLAPAGAHMLLLAQAAGLPPGTWQLAVSAPPHTTGLEAALAAHTDRTAPQCCTPPPHGPAAPRTLAPGLCVVRHDARPRAAAPTAALTCFARAGRMCTATPVLVVHASLYEGFLQHFLRAAAHDYLADDVAVPAEAERLELLAWLDGAIADGARLLHPGLAQDATGRGPFVLGVPSPDHVRPGELPTGPLAVVTRYTSWSQVQSLARRTGGHTTVFTRTPPARLRPLLPSPPTRHLHLNTVPRPGLPPLTALRAITAAPDPGGEAAR</sequence>
<dbReference type="Proteomes" id="UP001499895">
    <property type="component" value="Unassembled WGS sequence"/>
</dbReference>
<dbReference type="PANTHER" id="PTHR43353">
    <property type="entry name" value="SUCCINATE-SEMIALDEHYDE DEHYDROGENASE, MITOCHONDRIAL"/>
    <property type="match status" value="1"/>
</dbReference>
<dbReference type="Gene3D" id="3.40.605.10">
    <property type="entry name" value="Aldehyde Dehydrogenase, Chain A, domain 1"/>
    <property type="match status" value="1"/>
</dbReference>
<keyword evidence="1" id="KW-0560">Oxidoreductase</keyword>
<dbReference type="InterPro" id="IPR050740">
    <property type="entry name" value="Aldehyde_DH_Superfamily"/>
</dbReference>
<evidence type="ECO:0000313" key="4">
    <source>
        <dbReference type="Proteomes" id="UP001499895"/>
    </source>
</evidence>
<keyword evidence="4" id="KW-1185">Reference proteome</keyword>
<feature type="domain" description="Aldehyde dehydrogenase" evidence="2">
    <location>
        <begin position="272"/>
        <end position="418"/>
    </location>
</feature>
<accession>A0ABP3JSJ7</accession>
<comment type="caution">
    <text evidence="3">The sequence shown here is derived from an EMBL/GenBank/DDBJ whole genome shotgun (WGS) entry which is preliminary data.</text>
</comment>
<proteinExistence type="predicted"/>